<dbReference type="PROSITE" id="PS51257">
    <property type="entry name" value="PROKAR_LIPOPROTEIN"/>
    <property type="match status" value="1"/>
</dbReference>
<dbReference type="RefSeq" id="WP_056992569.1">
    <property type="nucleotide sequence ID" value="NZ_JQCE01000009.1"/>
</dbReference>
<dbReference type="EMBL" id="JQCE01000009">
    <property type="protein sequence ID" value="KRO17708.1"/>
    <property type="molecule type" value="Genomic_DNA"/>
</dbReference>
<dbReference type="PATRIC" id="fig|1293598.4.peg.2296"/>
<feature type="region of interest" description="Disordered" evidence="1">
    <location>
        <begin position="25"/>
        <end position="103"/>
    </location>
</feature>
<keyword evidence="2" id="KW-0732">Signal</keyword>
<feature type="compositionally biased region" description="Low complexity" evidence="1">
    <location>
        <begin position="25"/>
        <end position="39"/>
    </location>
</feature>
<protein>
    <recommendedName>
        <fullName evidence="5">PepSY domain-containing protein</fullName>
    </recommendedName>
</protein>
<comment type="caution">
    <text evidence="3">The sequence shown here is derived from an EMBL/GenBank/DDBJ whole genome shotgun (WGS) entry which is preliminary data.</text>
</comment>
<feature type="compositionally biased region" description="Low complexity" evidence="1">
    <location>
        <begin position="47"/>
        <end position="99"/>
    </location>
</feature>
<proteinExistence type="predicted"/>
<evidence type="ECO:0000313" key="3">
    <source>
        <dbReference type="EMBL" id="KRO17708.1"/>
    </source>
</evidence>
<feature type="signal peptide" evidence="2">
    <location>
        <begin position="1"/>
        <end position="29"/>
    </location>
</feature>
<evidence type="ECO:0000313" key="4">
    <source>
        <dbReference type="Proteomes" id="UP000050969"/>
    </source>
</evidence>
<keyword evidence="4" id="KW-1185">Reference proteome</keyword>
<organism evidence="3 4">
    <name type="scientific">Lacticaseibacillus saniviri JCM 17471 = DSM 24301</name>
    <dbReference type="NCBI Taxonomy" id="1293598"/>
    <lineage>
        <taxon>Bacteria</taxon>
        <taxon>Bacillati</taxon>
        <taxon>Bacillota</taxon>
        <taxon>Bacilli</taxon>
        <taxon>Lactobacillales</taxon>
        <taxon>Lactobacillaceae</taxon>
        <taxon>Lacticaseibacillus</taxon>
    </lineage>
</organism>
<dbReference type="AlphaFoldDB" id="A0A0R2MXW0"/>
<feature type="chain" id="PRO_5006420791" description="PepSY domain-containing protein" evidence="2">
    <location>
        <begin position="30"/>
        <end position="177"/>
    </location>
</feature>
<dbReference type="Proteomes" id="UP000050969">
    <property type="component" value="Unassembled WGS sequence"/>
</dbReference>
<evidence type="ECO:0000256" key="1">
    <source>
        <dbReference type="SAM" id="MobiDB-lite"/>
    </source>
</evidence>
<name>A0A0R2MXW0_9LACO</name>
<reference evidence="3 4" key="1">
    <citation type="journal article" date="2015" name="Genome Announc.">
        <title>Expanding the biotechnology potential of lactobacilli through comparative genomics of 213 strains and associated genera.</title>
        <authorList>
            <person name="Sun Z."/>
            <person name="Harris H.M."/>
            <person name="McCann A."/>
            <person name="Guo C."/>
            <person name="Argimon S."/>
            <person name="Zhang W."/>
            <person name="Yang X."/>
            <person name="Jeffery I.B."/>
            <person name="Cooney J.C."/>
            <person name="Kagawa T.F."/>
            <person name="Liu W."/>
            <person name="Song Y."/>
            <person name="Salvetti E."/>
            <person name="Wrobel A."/>
            <person name="Rasinkangas P."/>
            <person name="Parkhill J."/>
            <person name="Rea M.C."/>
            <person name="O'Sullivan O."/>
            <person name="Ritari J."/>
            <person name="Douillard F.P."/>
            <person name="Paul Ross R."/>
            <person name="Yang R."/>
            <person name="Briner A.E."/>
            <person name="Felis G.E."/>
            <person name="de Vos W.M."/>
            <person name="Barrangou R."/>
            <person name="Klaenhammer T.R."/>
            <person name="Caufield P.W."/>
            <person name="Cui Y."/>
            <person name="Zhang H."/>
            <person name="O'Toole P.W."/>
        </authorList>
    </citation>
    <scope>NUCLEOTIDE SEQUENCE [LARGE SCALE GENOMIC DNA]</scope>
    <source>
        <strain evidence="3 4">DSM 24301</strain>
    </source>
</reference>
<accession>A0A0R2MXW0</accession>
<sequence>MHISKKHLALVTGLLLVILSGCGQSSSTAKDSSSATSSSQHVKKPAKTSSSSKSSATSSSESSVSSESSSESQQSSATSSSESVVSSSSSQPAQASSSSQNTVKVTNGDQAVAVLKAAQQTAWENKVGGPLVFGYVQMVTVQGQQAYRVDIGKDNGRSTVASYAVLPDGQVVLMQQY</sequence>
<gene>
    <name evidence="3" type="ORF">IV56_GL002194</name>
</gene>
<evidence type="ECO:0008006" key="5">
    <source>
        <dbReference type="Google" id="ProtNLM"/>
    </source>
</evidence>
<evidence type="ECO:0000256" key="2">
    <source>
        <dbReference type="SAM" id="SignalP"/>
    </source>
</evidence>